<feature type="compositionally biased region" description="Basic and acidic residues" evidence="1">
    <location>
        <begin position="39"/>
        <end position="49"/>
    </location>
</feature>
<sequence>MSKALRWQQLDWQRLLDPIRVADALRNRAADGRSPIIRRPWERSSERTAQRAAVADVDHDRR</sequence>
<feature type="region of interest" description="Disordered" evidence="1">
    <location>
        <begin position="39"/>
        <end position="62"/>
    </location>
</feature>
<accession>A0ABP8YSD1</accession>
<evidence type="ECO:0000313" key="3">
    <source>
        <dbReference type="Proteomes" id="UP001499882"/>
    </source>
</evidence>
<comment type="caution">
    <text evidence="2">The sequence shown here is derived from an EMBL/GenBank/DDBJ whole genome shotgun (WGS) entry which is preliminary data.</text>
</comment>
<organism evidence="2 3">
    <name type="scientific">Nocardioides endophyticus</name>
    <dbReference type="NCBI Taxonomy" id="1353775"/>
    <lineage>
        <taxon>Bacteria</taxon>
        <taxon>Bacillati</taxon>
        <taxon>Actinomycetota</taxon>
        <taxon>Actinomycetes</taxon>
        <taxon>Propionibacteriales</taxon>
        <taxon>Nocardioidaceae</taxon>
        <taxon>Nocardioides</taxon>
    </lineage>
</organism>
<reference evidence="3" key="1">
    <citation type="journal article" date="2019" name="Int. J. Syst. Evol. Microbiol.">
        <title>The Global Catalogue of Microorganisms (GCM) 10K type strain sequencing project: providing services to taxonomists for standard genome sequencing and annotation.</title>
        <authorList>
            <consortium name="The Broad Institute Genomics Platform"/>
            <consortium name="The Broad Institute Genome Sequencing Center for Infectious Disease"/>
            <person name="Wu L."/>
            <person name="Ma J."/>
        </authorList>
    </citation>
    <scope>NUCLEOTIDE SEQUENCE [LARGE SCALE GENOMIC DNA]</scope>
    <source>
        <strain evidence="3">JCM 18532</strain>
    </source>
</reference>
<proteinExistence type="predicted"/>
<name>A0ABP8YSD1_9ACTN</name>
<dbReference type="Proteomes" id="UP001499882">
    <property type="component" value="Unassembled WGS sequence"/>
</dbReference>
<keyword evidence="3" id="KW-1185">Reference proteome</keyword>
<evidence type="ECO:0000256" key="1">
    <source>
        <dbReference type="SAM" id="MobiDB-lite"/>
    </source>
</evidence>
<gene>
    <name evidence="2" type="ORF">GCM10023350_23230</name>
</gene>
<protein>
    <submittedName>
        <fullName evidence="2">Uncharacterized protein</fullName>
    </submittedName>
</protein>
<dbReference type="EMBL" id="BAABKN010000014">
    <property type="protein sequence ID" value="GAA4738362.1"/>
    <property type="molecule type" value="Genomic_DNA"/>
</dbReference>
<evidence type="ECO:0000313" key="2">
    <source>
        <dbReference type="EMBL" id="GAA4738362.1"/>
    </source>
</evidence>